<evidence type="ECO:0000259" key="5">
    <source>
        <dbReference type="Pfam" id="PF25332"/>
    </source>
</evidence>
<dbReference type="EMBL" id="JALNTZ010000006">
    <property type="protein sequence ID" value="KAJ3649238.1"/>
    <property type="molecule type" value="Genomic_DNA"/>
</dbReference>
<reference evidence="6" key="1">
    <citation type="journal article" date="2023" name="G3 (Bethesda)">
        <title>Whole genome assemblies of Zophobas morio and Tenebrio molitor.</title>
        <authorList>
            <person name="Kaur S."/>
            <person name="Stinson S.A."/>
            <person name="diCenzo G.C."/>
        </authorList>
    </citation>
    <scope>NUCLEOTIDE SEQUENCE</scope>
    <source>
        <strain evidence="6">QUZm001</strain>
    </source>
</reference>
<protein>
    <recommendedName>
        <fullName evidence="8">Phosphofurin acidic cluster sorting protein 1</fullName>
    </recommendedName>
</protein>
<evidence type="ECO:0000259" key="4">
    <source>
        <dbReference type="Pfam" id="PF10254"/>
    </source>
</evidence>
<dbReference type="Pfam" id="PF10254">
    <property type="entry name" value="Pacs-1"/>
    <property type="match status" value="1"/>
</dbReference>
<evidence type="ECO:0000256" key="2">
    <source>
        <dbReference type="ARBA" id="ARBA00022553"/>
    </source>
</evidence>
<feature type="region of interest" description="Disordered" evidence="3">
    <location>
        <begin position="265"/>
        <end position="356"/>
    </location>
</feature>
<feature type="compositionally biased region" description="Polar residues" evidence="3">
    <location>
        <begin position="290"/>
        <end position="304"/>
    </location>
</feature>
<feature type="compositionally biased region" description="Polar residues" evidence="3">
    <location>
        <begin position="333"/>
        <end position="356"/>
    </location>
</feature>
<name>A0AA38MAA4_9CUCU</name>
<dbReference type="Proteomes" id="UP001168821">
    <property type="component" value="Unassembled WGS sequence"/>
</dbReference>
<feature type="region of interest" description="Disordered" evidence="3">
    <location>
        <begin position="173"/>
        <end position="220"/>
    </location>
</feature>
<organism evidence="6 7">
    <name type="scientific">Zophobas morio</name>
    <dbReference type="NCBI Taxonomy" id="2755281"/>
    <lineage>
        <taxon>Eukaryota</taxon>
        <taxon>Metazoa</taxon>
        <taxon>Ecdysozoa</taxon>
        <taxon>Arthropoda</taxon>
        <taxon>Hexapoda</taxon>
        <taxon>Insecta</taxon>
        <taxon>Pterygota</taxon>
        <taxon>Neoptera</taxon>
        <taxon>Endopterygota</taxon>
        <taxon>Coleoptera</taxon>
        <taxon>Polyphaga</taxon>
        <taxon>Cucujiformia</taxon>
        <taxon>Tenebrionidae</taxon>
        <taxon>Zophobas</taxon>
    </lineage>
</organism>
<dbReference type="GO" id="GO:0072659">
    <property type="term" value="P:protein localization to plasma membrane"/>
    <property type="evidence" value="ECO:0007669"/>
    <property type="project" value="TreeGrafter"/>
</dbReference>
<sequence>MSEKLNKTMSGAGASAPNKMRLYATWVDRTPSNCIPRLCSLTLTRLVVLRPLGSDLASISIAVKMQSSKRTLRSNELILPQSGLLDTPLELTFCLQYPHFLKREGNKLHILLQRRKRYKNRTMLGFKTLAEGIIRMDQVLQRQMDMELEMLPEGGGKDKDKGPIARLSVLQLSSTPVDQEHKPDRDHDFSDDDDEISSGEEEVADLSDSEPIRTKMPHARHNLKQRFVSLLRRFRVPDSEGGRSADLSNPSDIQALFQELESLSCDEDSPGEQDTMSISSTPKPSLRPFFSSSKSLLDSNPAHSSETEKFIDDKASGSDGNADICFTDPEVQSDPQTGSPPREQSGTSRQKMSGDSDFTNLMQEFSERKSKLFRSSASSGKKKNSLSVSSDVPVPEVVTARKIFLEQVTRVLPLEETALPEAVVLITGPDSITGPLSARLTHHRIFLPLSSVEVKAVLTAVFNKIHKYCNSCAKPGSFVKLVLIGGDTLIGWVIRPYVELLSSKPPEWLNYTRIYIVPVGNCGLTRHLANLDQGYASLFPTDQELKIDELTGRLQRYLSVPSSAPIAQLPLGEAMLTCQDDSSQLFVPFLNEVRVGPAEHALSMSVDLEDLMCSSPPAPSLTPPSSPNVQTRDSPWEPLELQLDYWQIFKCTEPITVKTDKTKQDGKTSLKGLFRGLQASPSNTSGLNITMHMANKEKKQKIMRLGKKKEKEKDSEPRSQTVEGISRLICSAKASHNTPMRVYVDGVEFNGVKFFQLSSTWQTHVKQLSVALVGVPLASSEVNSM</sequence>
<accession>A0AA38MAA4</accession>
<feature type="domain" description="Phosphofurin acidic cluster sorting protein 1/2 C-terminal" evidence="4">
    <location>
        <begin position="405"/>
        <end position="774"/>
    </location>
</feature>
<keyword evidence="7" id="KW-1185">Reference proteome</keyword>
<feature type="compositionally biased region" description="Polar residues" evidence="3">
    <location>
        <begin position="272"/>
        <end position="283"/>
    </location>
</feature>
<evidence type="ECO:0000313" key="7">
    <source>
        <dbReference type="Proteomes" id="UP001168821"/>
    </source>
</evidence>
<feature type="compositionally biased region" description="Acidic residues" evidence="3">
    <location>
        <begin position="189"/>
        <end position="208"/>
    </location>
</feature>
<feature type="domain" description="Phosphofurin acidic cluster sorting protein 1/2 N-terminal C2" evidence="5">
    <location>
        <begin position="20"/>
        <end position="174"/>
    </location>
</feature>
<dbReference type="InterPro" id="IPR019381">
    <property type="entry name" value="PACS1/2_C"/>
</dbReference>
<dbReference type="AlphaFoldDB" id="A0AA38MAA4"/>
<proteinExistence type="inferred from homology"/>
<evidence type="ECO:0000313" key="6">
    <source>
        <dbReference type="EMBL" id="KAJ3649238.1"/>
    </source>
</evidence>
<dbReference type="PANTHER" id="PTHR13280:SF17">
    <property type="entry name" value="KRUEPPEL TARGET AT 95D, ISOFORM A"/>
    <property type="match status" value="1"/>
</dbReference>
<feature type="compositionally biased region" description="Basic and acidic residues" evidence="3">
    <location>
        <begin position="178"/>
        <end position="188"/>
    </location>
</feature>
<keyword evidence="2" id="KW-0597">Phosphoprotein</keyword>
<comment type="similarity">
    <text evidence="1">Belongs to the PACS family.</text>
</comment>
<evidence type="ECO:0000256" key="1">
    <source>
        <dbReference type="ARBA" id="ARBA00008590"/>
    </source>
</evidence>
<gene>
    <name evidence="6" type="ORF">Zmor_020991</name>
</gene>
<dbReference type="InterPro" id="IPR057541">
    <property type="entry name" value="PACS1/2_N"/>
</dbReference>
<comment type="caution">
    <text evidence="6">The sequence shown here is derived from an EMBL/GenBank/DDBJ whole genome shotgun (WGS) entry which is preliminary data.</text>
</comment>
<feature type="compositionally biased region" description="Pro residues" evidence="3">
    <location>
        <begin position="616"/>
        <end position="626"/>
    </location>
</feature>
<dbReference type="PANTHER" id="PTHR13280">
    <property type="entry name" value="PHOSPHOFURIN ACIDIC CLUSTER SORTING PROTEIN"/>
    <property type="match status" value="1"/>
</dbReference>
<evidence type="ECO:0008006" key="8">
    <source>
        <dbReference type="Google" id="ProtNLM"/>
    </source>
</evidence>
<evidence type="ECO:0000256" key="3">
    <source>
        <dbReference type="SAM" id="MobiDB-lite"/>
    </source>
</evidence>
<dbReference type="Pfam" id="PF25332">
    <property type="entry name" value="C2_PACS_N"/>
    <property type="match status" value="1"/>
</dbReference>
<feature type="compositionally biased region" description="Basic and acidic residues" evidence="3">
    <location>
        <begin position="305"/>
        <end position="316"/>
    </location>
</feature>
<feature type="region of interest" description="Disordered" evidence="3">
    <location>
        <begin position="615"/>
        <end position="634"/>
    </location>
</feature>